<reference evidence="4" key="1">
    <citation type="submission" date="2022-11" db="EMBL/GenBank/DDBJ databases">
        <title>Genome Sequence of Cubamyces cubensis.</title>
        <authorList>
            <person name="Buettner E."/>
        </authorList>
    </citation>
    <scope>NUCLEOTIDE SEQUENCE</scope>
    <source>
        <strain evidence="4">MPL-01</strain>
    </source>
</reference>
<dbReference type="PANTHER" id="PTHR22663:SF17">
    <property type="entry name" value="RING FINGER PROTEIN NARYA-RELATED"/>
    <property type="match status" value="1"/>
</dbReference>
<dbReference type="GO" id="GO:0000795">
    <property type="term" value="C:synaptonemal complex"/>
    <property type="evidence" value="ECO:0007669"/>
    <property type="project" value="InterPro"/>
</dbReference>
<protein>
    <recommendedName>
        <fullName evidence="3">RING-type domain-containing protein</fullName>
    </recommendedName>
</protein>
<keyword evidence="5" id="KW-1185">Reference proteome</keyword>
<accession>A0AAD7XAZ0</accession>
<name>A0AAD7XAZ0_9APHY</name>
<dbReference type="InterPro" id="IPR001841">
    <property type="entry name" value="Znf_RING"/>
</dbReference>
<dbReference type="EMBL" id="JAPEVG010000121">
    <property type="protein sequence ID" value="KAJ8482149.1"/>
    <property type="molecule type" value="Genomic_DNA"/>
</dbReference>
<evidence type="ECO:0000259" key="3">
    <source>
        <dbReference type="Pfam" id="PF14634"/>
    </source>
</evidence>
<sequence>MSNVSGSSTDFDFWEFVNCGVCHLEFVKESGTLSSIPFWLTDCGHVICNTHLNADQTCAVCGNTKMQLMPLQRELEPPLSNWFGSVSQGFDSVAFSLRYQMNTMATLVRHFKKKYHQYRPLYDRFKEQHAETKRLRKLVDELRLENSNLRQQLHMSDSDNAQRLNANGKRVRTDDDGYYSGQRTSSPRSIATPMGPDRLTLPPGRHQPSFNSRQSLQVPSAKSEKQSIQHFAYVPPRSAQAQPMAMPILSHIQSGSARRALGRAEAEETTNLATVILASRNATASGFKRITTLYSTNPEQNGTYRSTYVAHL</sequence>
<dbReference type="GO" id="GO:0007129">
    <property type="term" value="P:homologous chromosome pairing at meiosis"/>
    <property type="evidence" value="ECO:0007669"/>
    <property type="project" value="TreeGrafter"/>
</dbReference>
<evidence type="ECO:0000256" key="2">
    <source>
        <dbReference type="SAM" id="MobiDB-lite"/>
    </source>
</evidence>
<dbReference type="GO" id="GO:0019789">
    <property type="term" value="F:SUMO transferase activity"/>
    <property type="evidence" value="ECO:0007669"/>
    <property type="project" value="InterPro"/>
</dbReference>
<feature type="domain" description="RING-type" evidence="3">
    <location>
        <begin position="18"/>
        <end position="62"/>
    </location>
</feature>
<dbReference type="GO" id="GO:0016925">
    <property type="term" value="P:protein sumoylation"/>
    <property type="evidence" value="ECO:0007669"/>
    <property type="project" value="TreeGrafter"/>
</dbReference>
<feature type="compositionally biased region" description="Polar residues" evidence="2">
    <location>
        <begin position="150"/>
        <end position="165"/>
    </location>
</feature>
<dbReference type="Proteomes" id="UP001215151">
    <property type="component" value="Unassembled WGS sequence"/>
</dbReference>
<organism evidence="4 5">
    <name type="scientific">Trametes cubensis</name>
    <dbReference type="NCBI Taxonomy" id="1111947"/>
    <lineage>
        <taxon>Eukaryota</taxon>
        <taxon>Fungi</taxon>
        <taxon>Dikarya</taxon>
        <taxon>Basidiomycota</taxon>
        <taxon>Agaricomycotina</taxon>
        <taxon>Agaricomycetes</taxon>
        <taxon>Polyporales</taxon>
        <taxon>Polyporaceae</taxon>
        <taxon>Trametes</taxon>
    </lineage>
</organism>
<evidence type="ECO:0000256" key="1">
    <source>
        <dbReference type="ARBA" id="ARBA00023254"/>
    </source>
</evidence>
<dbReference type="InterPro" id="IPR042123">
    <property type="entry name" value="Zip3/RNF212-like"/>
</dbReference>
<evidence type="ECO:0000313" key="5">
    <source>
        <dbReference type="Proteomes" id="UP001215151"/>
    </source>
</evidence>
<dbReference type="AlphaFoldDB" id="A0AAD7XAZ0"/>
<evidence type="ECO:0000313" key="4">
    <source>
        <dbReference type="EMBL" id="KAJ8482149.1"/>
    </source>
</evidence>
<dbReference type="GO" id="GO:0007131">
    <property type="term" value="P:reciprocal meiotic recombination"/>
    <property type="evidence" value="ECO:0007669"/>
    <property type="project" value="InterPro"/>
</dbReference>
<gene>
    <name evidence="4" type="ORF">ONZ51_g5549</name>
</gene>
<keyword evidence="1" id="KW-0469">Meiosis</keyword>
<dbReference type="PANTHER" id="PTHR22663">
    <property type="entry name" value="RING FINGER PROTEIN NARYA-RELATED"/>
    <property type="match status" value="1"/>
</dbReference>
<comment type="caution">
    <text evidence="4">The sequence shown here is derived from an EMBL/GenBank/DDBJ whole genome shotgun (WGS) entry which is preliminary data.</text>
</comment>
<dbReference type="Pfam" id="PF14634">
    <property type="entry name" value="zf-RING_5"/>
    <property type="match status" value="1"/>
</dbReference>
<feature type="region of interest" description="Disordered" evidence="2">
    <location>
        <begin position="150"/>
        <end position="227"/>
    </location>
</feature>
<feature type="compositionally biased region" description="Polar residues" evidence="2">
    <location>
        <begin position="208"/>
        <end position="220"/>
    </location>
</feature>
<proteinExistence type="predicted"/>